<reference evidence="2" key="1">
    <citation type="submission" date="2023-05" db="EMBL/GenBank/DDBJ databases">
        <authorList>
            <person name="Stuckert A."/>
        </authorList>
    </citation>
    <scope>NUCLEOTIDE SEQUENCE</scope>
</reference>
<proteinExistence type="predicted"/>
<organism evidence="2 3">
    <name type="scientific">Staurois parvus</name>
    <dbReference type="NCBI Taxonomy" id="386267"/>
    <lineage>
        <taxon>Eukaryota</taxon>
        <taxon>Metazoa</taxon>
        <taxon>Chordata</taxon>
        <taxon>Craniata</taxon>
        <taxon>Vertebrata</taxon>
        <taxon>Euteleostomi</taxon>
        <taxon>Amphibia</taxon>
        <taxon>Batrachia</taxon>
        <taxon>Anura</taxon>
        <taxon>Neobatrachia</taxon>
        <taxon>Ranoidea</taxon>
        <taxon>Ranidae</taxon>
        <taxon>Staurois</taxon>
    </lineage>
</organism>
<dbReference type="Proteomes" id="UP001162483">
    <property type="component" value="Unassembled WGS sequence"/>
</dbReference>
<dbReference type="EMBL" id="CATNWA010002402">
    <property type="protein sequence ID" value="CAI9542783.1"/>
    <property type="molecule type" value="Genomic_DNA"/>
</dbReference>
<keyword evidence="3" id="KW-1185">Reference proteome</keyword>
<name>A0ABN9B5X0_9NEOB</name>
<evidence type="ECO:0000313" key="3">
    <source>
        <dbReference type="Proteomes" id="UP001162483"/>
    </source>
</evidence>
<evidence type="ECO:0000313" key="2">
    <source>
        <dbReference type="EMBL" id="CAI9542783.1"/>
    </source>
</evidence>
<feature type="signal peptide" evidence="1">
    <location>
        <begin position="1"/>
        <end position="18"/>
    </location>
</feature>
<comment type="caution">
    <text evidence="2">The sequence shown here is derived from an EMBL/GenBank/DDBJ whole genome shotgun (WGS) entry which is preliminary data.</text>
</comment>
<gene>
    <name evidence="2" type="ORF">SPARVUS_LOCUS2150300</name>
</gene>
<feature type="chain" id="PRO_5045587797" description="Secreted protein" evidence="1">
    <location>
        <begin position="19"/>
        <end position="83"/>
    </location>
</feature>
<accession>A0ABN9B5X0</accession>
<keyword evidence="1" id="KW-0732">Signal</keyword>
<evidence type="ECO:0000256" key="1">
    <source>
        <dbReference type="SAM" id="SignalP"/>
    </source>
</evidence>
<protein>
    <recommendedName>
        <fullName evidence="4">Secreted protein</fullName>
    </recommendedName>
</protein>
<sequence>MGGHRWVALLGTAGCTAGHSWVHCWAHVGRTGGWHCWASIIRALVISALMIGANPCSDNCRADHVVKGRCDWPFTTSRDQLCP</sequence>
<evidence type="ECO:0008006" key="4">
    <source>
        <dbReference type="Google" id="ProtNLM"/>
    </source>
</evidence>